<proteinExistence type="predicted"/>
<reference evidence="3" key="1">
    <citation type="journal article" date="2022" name="Int. J. Mol. Sci.">
        <title>Draft Genome of Tanacetum Coccineum: Genomic Comparison of Closely Related Tanacetum-Family Plants.</title>
        <authorList>
            <person name="Yamashiro T."/>
            <person name="Shiraishi A."/>
            <person name="Nakayama K."/>
            <person name="Satake H."/>
        </authorList>
    </citation>
    <scope>NUCLEOTIDE SEQUENCE</scope>
</reference>
<evidence type="ECO:0000313" key="3">
    <source>
        <dbReference type="EMBL" id="GJS97085.1"/>
    </source>
</evidence>
<feature type="compositionally biased region" description="Basic and acidic residues" evidence="2">
    <location>
        <begin position="1"/>
        <end position="13"/>
    </location>
</feature>
<keyword evidence="1" id="KW-0175">Coiled coil</keyword>
<reference evidence="3" key="2">
    <citation type="submission" date="2022-01" db="EMBL/GenBank/DDBJ databases">
        <authorList>
            <person name="Yamashiro T."/>
            <person name="Shiraishi A."/>
            <person name="Satake H."/>
            <person name="Nakayama K."/>
        </authorList>
    </citation>
    <scope>NUCLEOTIDE SEQUENCE</scope>
</reference>
<feature type="coiled-coil region" evidence="1">
    <location>
        <begin position="115"/>
        <end position="142"/>
    </location>
</feature>
<protein>
    <submittedName>
        <fullName evidence="3">Uncharacterized protein</fullName>
    </submittedName>
</protein>
<evidence type="ECO:0000256" key="1">
    <source>
        <dbReference type="SAM" id="Coils"/>
    </source>
</evidence>
<evidence type="ECO:0000313" key="4">
    <source>
        <dbReference type="Proteomes" id="UP001151760"/>
    </source>
</evidence>
<dbReference type="Proteomes" id="UP001151760">
    <property type="component" value="Unassembled WGS sequence"/>
</dbReference>
<dbReference type="EMBL" id="BQNB010011935">
    <property type="protein sequence ID" value="GJS97085.1"/>
    <property type="molecule type" value="Genomic_DNA"/>
</dbReference>
<evidence type="ECO:0000256" key="2">
    <source>
        <dbReference type="SAM" id="MobiDB-lite"/>
    </source>
</evidence>
<feature type="region of interest" description="Disordered" evidence="2">
    <location>
        <begin position="1"/>
        <end position="23"/>
    </location>
</feature>
<name>A0ABQ5A465_9ASTR</name>
<organism evidence="3 4">
    <name type="scientific">Tanacetum coccineum</name>
    <dbReference type="NCBI Taxonomy" id="301880"/>
    <lineage>
        <taxon>Eukaryota</taxon>
        <taxon>Viridiplantae</taxon>
        <taxon>Streptophyta</taxon>
        <taxon>Embryophyta</taxon>
        <taxon>Tracheophyta</taxon>
        <taxon>Spermatophyta</taxon>
        <taxon>Magnoliopsida</taxon>
        <taxon>eudicotyledons</taxon>
        <taxon>Gunneridae</taxon>
        <taxon>Pentapetalae</taxon>
        <taxon>asterids</taxon>
        <taxon>campanulids</taxon>
        <taxon>Asterales</taxon>
        <taxon>Asteraceae</taxon>
        <taxon>Asteroideae</taxon>
        <taxon>Anthemideae</taxon>
        <taxon>Anthemidinae</taxon>
        <taxon>Tanacetum</taxon>
    </lineage>
</organism>
<accession>A0ABQ5A465</accession>
<gene>
    <name evidence="3" type="ORF">Tco_0804053</name>
</gene>
<comment type="caution">
    <text evidence="3">The sequence shown here is derived from an EMBL/GenBank/DDBJ whole genome shotgun (WGS) entry which is preliminary data.</text>
</comment>
<sequence>MTDHSHKWHDGSKRTSGSRSDGIAKITSKLDSQGRYLKKLKENVHAIQVGCGICRGTHLDKECPLNKEIKGLEEVKYGEFGRSFPNNGGSGARYHMGPPGYYTRTMNRPLFEERKTSLEETINKYLEEAAKKQAEHDDWLKQIDNA</sequence>
<keyword evidence="4" id="KW-1185">Reference proteome</keyword>